<dbReference type="RefSeq" id="WP_386729629.1">
    <property type="nucleotide sequence ID" value="NZ_JBHSTP010000001.1"/>
</dbReference>
<dbReference type="EMBL" id="JBHSTP010000001">
    <property type="protein sequence ID" value="MFC6355175.1"/>
    <property type="molecule type" value="Genomic_DNA"/>
</dbReference>
<accession>A0ABW1VCF8</accession>
<keyword evidence="2" id="KW-1185">Reference proteome</keyword>
<proteinExistence type="predicted"/>
<evidence type="ECO:0000313" key="1">
    <source>
        <dbReference type="EMBL" id="MFC6355175.1"/>
    </source>
</evidence>
<reference evidence="2" key="1">
    <citation type="journal article" date="2019" name="Int. J. Syst. Evol. Microbiol.">
        <title>The Global Catalogue of Microorganisms (GCM) 10K type strain sequencing project: providing services to taxonomists for standard genome sequencing and annotation.</title>
        <authorList>
            <consortium name="The Broad Institute Genomics Platform"/>
            <consortium name="The Broad Institute Genome Sequencing Center for Infectious Disease"/>
            <person name="Wu L."/>
            <person name="Ma J."/>
        </authorList>
    </citation>
    <scope>NUCLEOTIDE SEQUENCE [LARGE SCALE GENOMIC DNA]</scope>
    <source>
        <strain evidence="2">CCUG 43304</strain>
    </source>
</reference>
<comment type="caution">
    <text evidence="1">The sequence shown here is derived from an EMBL/GenBank/DDBJ whole genome shotgun (WGS) entry which is preliminary data.</text>
</comment>
<evidence type="ECO:0000313" key="2">
    <source>
        <dbReference type="Proteomes" id="UP001596306"/>
    </source>
</evidence>
<protein>
    <submittedName>
        <fullName evidence="1">DUF3626 domain-containing protein</fullName>
    </submittedName>
</protein>
<sequence>MEHVRGLSDGAALDPDARINLHFQADQHHAGGASVLDGIASSGTYLSQFETGVSNGGLTAHPGGDRFAWEQRMFASVYDTLRPEVRPKYGALNLDRDPYGAAPRFGACYFRLRREALDRTTFCYPDSVFQPTNFATADRFGLLDAVADRPSDDPLDHYIEAHVHGPVIVARDAEALILDPSYRGTEVEAAASRLDCPLEWHQGYRVGLAVIRDHPDYRGVSIVRLAEQIAKYGELTPEVIGRARWEGTHDPQQLKKVWHYLGRFGRAADGDLETKWFRETA</sequence>
<dbReference type="Proteomes" id="UP001596306">
    <property type="component" value="Unassembled WGS sequence"/>
</dbReference>
<dbReference type="Pfam" id="PF12294">
    <property type="entry name" value="DUF3626"/>
    <property type="match status" value="2"/>
</dbReference>
<organism evidence="1 2">
    <name type="scientific">Luethyella okanaganae</name>
    <dbReference type="NCBI Taxonomy" id="69372"/>
    <lineage>
        <taxon>Bacteria</taxon>
        <taxon>Bacillati</taxon>
        <taxon>Actinomycetota</taxon>
        <taxon>Actinomycetes</taxon>
        <taxon>Micrococcales</taxon>
        <taxon>Microbacteriaceae</taxon>
        <taxon>Luethyella</taxon>
    </lineage>
</organism>
<gene>
    <name evidence="1" type="ORF">ACFQB0_03505</name>
</gene>
<name>A0ABW1VCF8_9MICO</name>
<dbReference type="InterPro" id="IPR022074">
    <property type="entry name" value="DUF3626"/>
</dbReference>